<evidence type="ECO:0000313" key="2">
    <source>
        <dbReference type="EMBL" id="SDF55346.1"/>
    </source>
</evidence>
<keyword evidence="3" id="KW-1185">Reference proteome</keyword>
<organism evidence="2 3">
    <name type="scientific">Sphingomonas carotinifaciens</name>
    <dbReference type="NCBI Taxonomy" id="1166323"/>
    <lineage>
        <taxon>Bacteria</taxon>
        <taxon>Pseudomonadati</taxon>
        <taxon>Pseudomonadota</taxon>
        <taxon>Alphaproteobacteria</taxon>
        <taxon>Sphingomonadales</taxon>
        <taxon>Sphingomonadaceae</taxon>
        <taxon>Sphingomonas</taxon>
    </lineage>
</organism>
<dbReference type="Proteomes" id="UP000323502">
    <property type="component" value="Unassembled WGS sequence"/>
</dbReference>
<protein>
    <recommendedName>
        <fullName evidence="5">Autotransporter domain-containing protein</fullName>
    </recommendedName>
</protein>
<sequence length="307" mass="31637">MKASLTRPGLSVIVTFNALIGVWTIPATAQDSGALSDETPGTFVAPSAQQVPSDWIATLTSGVITRDGDTAQPYVVAGLSRKIGRGYLRAAVTGFRSVVRQVDAVLPSTYAIASLGAGGTFGSWFVDGYVSGGRQRYGGVTTPLGTRASQIGQGSGVYGAALNGGRFVALSPRLYLTPSASLQFSTNRALRSSLTSLGPVDYETSERAWTGSATVRVDRYFGGANQHLAGLSVSRVQTTNGATLLAAGAMGGTTTTSVADGWFVLGSSASVRVAPRLWIDGSATRTITTRSGNFAVLSLGVRLGFGP</sequence>
<dbReference type="AlphaFoldDB" id="A0A1G7M132"/>
<proteinExistence type="predicted"/>
<accession>A0A1G7M132</accession>
<evidence type="ECO:0000313" key="4">
    <source>
        <dbReference type="Proteomes" id="UP000436801"/>
    </source>
</evidence>
<dbReference type="EMBL" id="FNBI01000004">
    <property type="protein sequence ID" value="SDF55346.1"/>
    <property type="molecule type" value="Genomic_DNA"/>
</dbReference>
<dbReference type="InterPro" id="IPR036709">
    <property type="entry name" value="Autotransporte_beta_dom_sf"/>
</dbReference>
<dbReference type="Gene3D" id="2.40.128.130">
    <property type="entry name" value="Autotransporter beta-domain"/>
    <property type="match status" value="1"/>
</dbReference>
<dbReference type="SUPFAM" id="SSF103515">
    <property type="entry name" value="Autotransporter"/>
    <property type="match status" value="1"/>
</dbReference>
<evidence type="ECO:0000313" key="3">
    <source>
        <dbReference type="Proteomes" id="UP000323502"/>
    </source>
</evidence>
<evidence type="ECO:0000313" key="1">
    <source>
        <dbReference type="EMBL" id="MWC42155.1"/>
    </source>
</evidence>
<reference evidence="2 3" key="1">
    <citation type="submission" date="2016-10" db="EMBL/GenBank/DDBJ databases">
        <authorList>
            <person name="Varghese N."/>
            <person name="Submissions S."/>
        </authorList>
    </citation>
    <scope>NUCLEOTIDE SEQUENCE [LARGE SCALE GENOMIC DNA]</scope>
    <source>
        <strain evidence="2 3">S7-754</strain>
    </source>
</reference>
<evidence type="ECO:0008006" key="5">
    <source>
        <dbReference type="Google" id="ProtNLM"/>
    </source>
</evidence>
<reference evidence="1 4" key="2">
    <citation type="submission" date="2019-12" db="EMBL/GenBank/DDBJ databases">
        <authorList>
            <person name="Zheng J."/>
        </authorList>
    </citation>
    <scope>NUCLEOTIDE SEQUENCE [LARGE SCALE GENOMIC DNA]</scope>
    <source>
        <strain evidence="1 4">DSM 27347</strain>
    </source>
</reference>
<gene>
    <name evidence="1" type="ORF">GQR91_00560</name>
    <name evidence="2" type="ORF">SAMN05216557_10435</name>
</gene>
<dbReference type="EMBL" id="WSUT01000001">
    <property type="protein sequence ID" value="MWC42155.1"/>
    <property type="molecule type" value="Genomic_DNA"/>
</dbReference>
<name>A0A1G7M132_9SPHN</name>
<dbReference type="RefSeq" id="WP_149682427.1">
    <property type="nucleotide sequence ID" value="NZ_JACIEY010000006.1"/>
</dbReference>
<dbReference type="Proteomes" id="UP000436801">
    <property type="component" value="Unassembled WGS sequence"/>
</dbReference>